<dbReference type="PANTHER" id="PTHR34180:SF1">
    <property type="entry name" value="BETA-ALANYL-DOPAMINE_CARCININE HYDROLASE"/>
    <property type="match status" value="1"/>
</dbReference>
<dbReference type="Proteomes" id="UP000077875">
    <property type="component" value="Chromosome"/>
</dbReference>
<dbReference type="InterPro" id="IPR047801">
    <property type="entry name" value="Peptidase_C45"/>
</dbReference>
<dbReference type="KEGG" id="haa:A5892_09585"/>
<dbReference type="InterPro" id="IPR047794">
    <property type="entry name" value="C45_proenzyme-like"/>
</dbReference>
<evidence type="ECO:0000313" key="3">
    <source>
        <dbReference type="Proteomes" id="UP000077875"/>
    </source>
</evidence>
<dbReference type="NCBIfam" id="NF040521">
    <property type="entry name" value="C45_proenzyme"/>
    <property type="match status" value="1"/>
</dbReference>
<dbReference type="Pfam" id="PF03417">
    <property type="entry name" value="AAT"/>
    <property type="match status" value="1"/>
</dbReference>
<dbReference type="Gene3D" id="1.10.10.2120">
    <property type="match status" value="1"/>
</dbReference>
<proteinExistence type="predicted"/>
<name>A0A172YFE1_9GAMM</name>
<reference evidence="2 3" key="1">
    <citation type="submission" date="2016-04" db="EMBL/GenBank/DDBJ databases">
        <title>Complete Genome Sequence of Halotalea alkalilenta IHB B 13600.</title>
        <authorList>
            <person name="Swarnkar M.K."/>
            <person name="Sharma A."/>
            <person name="Kaushal K."/>
            <person name="Soni R."/>
            <person name="Rana S."/>
            <person name="Singh A.K."/>
            <person name="Gulati A."/>
        </authorList>
    </citation>
    <scope>NUCLEOTIDE SEQUENCE [LARGE SCALE GENOMIC DNA]</scope>
    <source>
        <strain evidence="2 3">IHB B 13600</strain>
    </source>
</reference>
<dbReference type="STRING" id="376489.A5892_09585"/>
<keyword evidence="3" id="KW-1185">Reference proteome</keyword>
<sequence length="356" mass="38095">MIKHIEASGSHYQLGLAHGREAAQEIRLSLSNYAQLFDQVDGITWSEARTIAEGFKAPIEACCPELLEEMAGIALGAKVDPLDVLVLNARSEIALTRAEITGRPAQSDGCSAFSERHGQTQWLAQNWDWKPEQQAALIRLTLRPAPSLGKPALTLITEAGIIGKIGFNAAGVGVCLNALRSALCRPKVPIHVLLRRVLECGDAPSAQARIESDGAASPAHLLIADGDCHAVAMEVSPLGGASMLPRGGRLCHTNHLISRFLPPGLEDAPSPDSFARLARLEQLGLGEAPSFASLRARLCDRDGAPNAISREVDPAAEPARRSATLFTIVMNLTERRAEFSLGRPDLDPPIETLTID</sequence>
<dbReference type="InterPro" id="IPR005079">
    <property type="entry name" value="Peptidase_C45_hydrolase"/>
</dbReference>
<protein>
    <recommendedName>
        <fullName evidence="1">Peptidase C45 hydrolase domain-containing protein</fullName>
    </recommendedName>
</protein>
<organism evidence="2 3">
    <name type="scientific">Halotalea alkalilenta</name>
    <dbReference type="NCBI Taxonomy" id="376489"/>
    <lineage>
        <taxon>Bacteria</taxon>
        <taxon>Pseudomonadati</taxon>
        <taxon>Pseudomonadota</taxon>
        <taxon>Gammaproteobacteria</taxon>
        <taxon>Oceanospirillales</taxon>
        <taxon>Halomonadaceae</taxon>
        <taxon>Halotalea</taxon>
    </lineage>
</organism>
<gene>
    <name evidence="2" type="ORF">A5892_09585</name>
</gene>
<evidence type="ECO:0000259" key="1">
    <source>
        <dbReference type="Pfam" id="PF03417"/>
    </source>
</evidence>
<feature type="domain" description="Peptidase C45 hydrolase" evidence="1">
    <location>
        <begin position="118"/>
        <end position="345"/>
    </location>
</feature>
<evidence type="ECO:0000313" key="2">
    <source>
        <dbReference type="EMBL" id="ANF57685.1"/>
    </source>
</evidence>
<dbReference type="AlphaFoldDB" id="A0A172YFE1"/>
<dbReference type="EMBL" id="CP015243">
    <property type="protein sequence ID" value="ANF57685.1"/>
    <property type="molecule type" value="Genomic_DNA"/>
</dbReference>
<accession>A0A172YFE1</accession>
<dbReference type="Gene3D" id="3.60.60.10">
    <property type="entry name" value="Penicillin V Acylase, Chain A"/>
    <property type="match status" value="1"/>
</dbReference>
<dbReference type="PANTHER" id="PTHR34180">
    <property type="entry name" value="PEPTIDASE C45"/>
    <property type="match status" value="1"/>
</dbReference>
<dbReference type="RefSeq" id="WP_064122613.1">
    <property type="nucleotide sequence ID" value="NZ_CP015243.1"/>
</dbReference>